<proteinExistence type="inferred from homology"/>
<dbReference type="Pfam" id="PF01571">
    <property type="entry name" value="GCV_T"/>
    <property type="match status" value="1"/>
</dbReference>
<sequence>MSTKRPQLHEKHLQSGADFTDFGGWDMPVSFDSIQTEHAAVRDSVGIFDVSHMGEVTVSGPEAAELMNRLTTNDVTALDPGDAQYACILAEDGTIIDDTVVYFQPDGEEYLFIPNAGNDEAMVDHWTDHAAAHNLDATVVNRTQDFGMFAVQGPDAVESVQAAAADSLEDVSRFSTRETRIDGADCLAARTGYTGEDGFELIFDADDSEKIWDAFDDVQPCGLGARDTLRLEAGLLLSGQDFHPEDEPRTPYEARLGFVVDSSKPFFVGQEALRDADNPDELLVGLELQERGVPRHGYPILHDGEQVGHVTSGTMSPTLEVPIALGYVDAAYVDEGTSLGVEVRNRTVAATVVSHRFLQEHRE</sequence>
<evidence type="ECO:0000256" key="1">
    <source>
        <dbReference type="ARBA" id="ARBA00008609"/>
    </source>
</evidence>
<dbReference type="AlphaFoldDB" id="A0AAW4PZL6"/>
<dbReference type="Gene3D" id="3.30.1360.120">
    <property type="entry name" value="Probable tRNA modification gtpase trme, domain 1"/>
    <property type="match status" value="1"/>
</dbReference>
<dbReference type="InterPro" id="IPR006223">
    <property type="entry name" value="GcvT"/>
</dbReference>
<dbReference type="InterPro" id="IPR028896">
    <property type="entry name" value="GcvT/YgfZ/DmdA"/>
</dbReference>
<dbReference type="NCBIfam" id="NF001567">
    <property type="entry name" value="PRK00389.1"/>
    <property type="match status" value="1"/>
</dbReference>
<dbReference type="GO" id="GO:0008483">
    <property type="term" value="F:transaminase activity"/>
    <property type="evidence" value="ECO:0007669"/>
    <property type="project" value="UniProtKB-KW"/>
</dbReference>
<comment type="subunit">
    <text evidence="5">The glycine cleavage system is composed of four proteins: P, T, L and H.</text>
</comment>
<name>A0AAW4PZL6_9EURY</name>
<dbReference type="Gene3D" id="2.40.30.110">
    <property type="entry name" value="Aminomethyltransferase beta-barrel domains"/>
    <property type="match status" value="1"/>
</dbReference>
<keyword evidence="10" id="KW-1185">Reference proteome</keyword>
<dbReference type="Pfam" id="PF08669">
    <property type="entry name" value="GCV_T_C"/>
    <property type="match status" value="1"/>
</dbReference>
<dbReference type="InterPro" id="IPR006222">
    <property type="entry name" value="GCVT_N"/>
</dbReference>
<evidence type="ECO:0000256" key="4">
    <source>
        <dbReference type="ARBA" id="ARBA00047665"/>
    </source>
</evidence>
<organism evidence="9 10">
    <name type="scientific">Haloarcula rubra</name>
    <dbReference type="NCBI Taxonomy" id="2487747"/>
    <lineage>
        <taxon>Archaea</taxon>
        <taxon>Methanobacteriati</taxon>
        <taxon>Methanobacteriota</taxon>
        <taxon>Stenosarchaea group</taxon>
        <taxon>Halobacteria</taxon>
        <taxon>Halobacteriales</taxon>
        <taxon>Haloarculaceae</taxon>
        <taxon>Haloarcula</taxon>
    </lineage>
</organism>
<dbReference type="Gene3D" id="3.30.70.1400">
    <property type="entry name" value="Aminomethyltransferase beta-barrel domains"/>
    <property type="match status" value="1"/>
</dbReference>
<gene>
    <name evidence="5 9" type="primary">gcvT</name>
    <name evidence="9" type="ORF">EGH21_22925</name>
</gene>
<comment type="caution">
    <text evidence="9">The sequence shown here is derived from an EMBL/GenBank/DDBJ whole genome shotgun (WGS) entry which is preliminary data.</text>
</comment>
<dbReference type="Proteomes" id="UP001430377">
    <property type="component" value="Unassembled WGS sequence"/>
</dbReference>
<dbReference type="InterPro" id="IPR027266">
    <property type="entry name" value="TrmE/GcvT-like"/>
</dbReference>
<dbReference type="RefSeq" id="WP_220620734.1">
    <property type="nucleotide sequence ID" value="NZ_RKLR01000021.1"/>
</dbReference>
<dbReference type="GO" id="GO:0019464">
    <property type="term" value="P:glycine decarboxylation via glycine cleavage system"/>
    <property type="evidence" value="ECO:0007669"/>
    <property type="project" value="UniProtKB-UniRule"/>
</dbReference>
<feature type="domain" description="Aminomethyltransferase C-terminal" evidence="8">
    <location>
        <begin position="283"/>
        <end position="357"/>
    </location>
</feature>
<evidence type="ECO:0000313" key="10">
    <source>
        <dbReference type="Proteomes" id="UP001430377"/>
    </source>
</evidence>
<dbReference type="PANTHER" id="PTHR43757:SF2">
    <property type="entry name" value="AMINOMETHYLTRANSFERASE, MITOCHONDRIAL"/>
    <property type="match status" value="1"/>
</dbReference>
<dbReference type="EC" id="2.1.2.10" evidence="5"/>
<evidence type="ECO:0000259" key="8">
    <source>
        <dbReference type="Pfam" id="PF08669"/>
    </source>
</evidence>
<evidence type="ECO:0000256" key="5">
    <source>
        <dbReference type="HAMAP-Rule" id="MF_00259"/>
    </source>
</evidence>
<evidence type="ECO:0000256" key="3">
    <source>
        <dbReference type="ARBA" id="ARBA00022679"/>
    </source>
</evidence>
<dbReference type="HAMAP" id="MF_00259">
    <property type="entry name" value="GcvT"/>
    <property type="match status" value="1"/>
</dbReference>
<reference evidence="9 10" key="1">
    <citation type="submission" date="2021-06" db="EMBL/GenBank/DDBJ databases">
        <title>Halomicroarcula sp. a new haloarchaeum isolated from saline soil.</title>
        <authorList>
            <person name="Duran-Viseras A."/>
            <person name="Sanchez-Porro C."/>
            <person name="Ventosa A."/>
        </authorList>
    </citation>
    <scope>NUCLEOTIDE SEQUENCE [LARGE SCALE GENOMIC DNA]</scope>
    <source>
        <strain evidence="9 10">F13</strain>
    </source>
</reference>
<comment type="similarity">
    <text evidence="1 5">Belongs to the GcvT family.</text>
</comment>
<comment type="catalytic activity">
    <reaction evidence="4 5">
        <text>N(6)-[(R)-S(8)-aminomethyldihydrolipoyl]-L-lysyl-[protein] + (6S)-5,6,7,8-tetrahydrofolate = N(6)-[(R)-dihydrolipoyl]-L-lysyl-[protein] + (6R)-5,10-methylene-5,6,7,8-tetrahydrofolate + NH4(+)</text>
        <dbReference type="Rhea" id="RHEA:16945"/>
        <dbReference type="Rhea" id="RHEA-COMP:10475"/>
        <dbReference type="Rhea" id="RHEA-COMP:10492"/>
        <dbReference type="ChEBI" id="CHEBI:15636"/>
        <dbReference type="ChEBI" id="CHEBI:28938"/>
        <dbReference type="ChEBI" id="CHEBI:57453"/>
        <dbReference type="ChEBI" id="CHEBI:83100"/>
        <dbReference type="ChEBI" id="CHEBI:83143"/>
        <dbReference type="EC" id="2.1.2.10"/>
    </reaction>
</comment>
<keyword evidence="2 5" id="KW-0032">Aminotransferase</keyword>
<feature type="domain" description="GCVT N-terminal" evidence="7">
    <location>
        <begin position="8"/>
        <end position="264"/>
    </location>
</feature>
<dbReference type="InterPro" id="IPR013977">
    <property type="entry name" value="GcvT_C"/>
</dbReference>
<dbReference type="PIRSF" id="PIRSF006487">
    <property type="entry name" value="GcvT"/>
    <property type="match status" value="1"/>
</dbReference>
<dbReference type="EMBL" id="RKLR01000021">
    <property type="protein sequence ID" value="MBX0325875.1"/>
    <property type="molecule type" value="Genomic_DNA"/>
</dbReference>
<evidence type="ECO:0000256" key="6">
    <source>
        <dbReference type="PIRSR" id="PIRSR006487-1"/>
    </source>
</evidence>
<dbReference type="GO" id="GO:0004047">
    <property type="term" value="F:aminomethyltransferase activity"/>
    <property type="evidence" value="ECO:0007669"/>
    <property type="project" value="UniProtKB-UniRule"/>
</dbReference>
<evidence type="ECO:0000259" key="7">
    <source>
        <dbReference type="Pfam" id="PF01571"/>
    </source>
</evidence>
<accession>A0AAW4PZL6</accession>
<dbReference type="NCBIfam" id="TIGR00528">
    <property type="entry name" value="gcvT"/>
    <property type="match status" value="1"/>
</dbReference>
<keyword evidence="3 5" id="KW-0808">Transferase</keyword>
<dbReference type="SUPFAM" id="SSF101790">
    <property type="entry name" value="Aminomethyltransferase beta-barrel domain"/>
    <property type="match status" value="1"/>
</dbReference>
<protein>
    <recommendedName>
        <fullName evidence="5">Probable aminomethyltransferase</fullName>
        <ecNumber evidence="5">2.1.2.10</ecNumber>
    </recommendedName>
    <alternativeName>
        <fullName evidence="5">Glycine cleavage system T protein</fullName>
    </alternativeName>
</protein>
<evidence type="ECO:0000313" key="9">
    <source>
        <dbReference type="EMBL" id="MBX0325875.1"/>
    </source>
</evidence>
<dbReference type="InterPro" id="IPR029043">
    <property type="entry name" value="GcvT/YgfZ_C"/>
</dbReference>
<dbReference type="InterPro" id="IPR022903">
    <property type="entry name" value="GcvT_bac"/>
</dbReference>
<comment type="function">
    <text evidence="5">The glycine cleavage system catalyzes the degradation of glycine.</text>
</comment>
<dbReference type="Gene3D" id="4.10.1250.10">
    <property type="entry name" value="Aminomethyltransferase fragment"/>
    <property type="match status" value="1"/>
</dbReference>
<dbReference type="PANTHER" id="PTHR43757">
    <property type="entry name" value="AMINOMETHYLTRANSFERASE"/>
    <property type="match status" value="1"/>
</dbReference>
<dbReference type="SUPFAM" id="SSF103025">
    <property type="entry name" value="Folate-binding domain"/>
    <property type="match status" value="1"/>
</dbReference>
<dbReference type="FunFam" id="2.40.30.110:FF:000003">
    <property type="entry name" value="Aminomethyltransferase"/>
    <property type="match status" value="1"/>
</dbReference>
<feature type="binding site" evidence="6">
    <location>
        <position position="200"/>
    </location>
    <ligand>
        <name>substrate</name>
    </ligand>
</feature>
<dbReference type="GO" id="GO:0005960">
    <property type="term" value="C:glycine cleavage complex"/>
    <property type="evidence" value="ECO:0007669"/>
    <property type="project" value="InterPro"/>
</dbReference>
<evidence type="ECO:0000256" key="2">
    <source>
        <dbReference type="ARBA" id="ARBA00022576"/>
    </source>
</evidence>